<dbReference type="AlphaFoldDB" id="Q0YQG0"/>
<protein>
    <recommendedName>
        <fullName evidence="3">DUF2141 domain-containing protein</fullName>
    </recommendedName>
</protein>
<dbReference type="Proteomes" id="UP000004162">
    <property type="component" value="Unassembled WGS sequence"/>
</dbReference>
<reference evidence="1 2" key="2">
    <citation type="submission" date="2006-07" db="EMBL/GenBank/DDBJ databases">
        <title>Sequencing of the draft genome and assembly of Chlorobium ferroxidans DSM 13031.</title>
        <authorList>
            <consortium name="US DOE Joint Genome Institute (JGI-PGF)"/>
            <person name="Copeland A."/>
            <person name="Lucas S."/>
            <person name="Lapidus A."/>
            <person name="Barry K."/>
            <person name="Glavina del Rio T."/>
            <person name="Dalin E."/>
            <person name="Tice H."/>
            <person name="Bruce D."/>
            <person name="Pitluck S."/>
            <person name="Richardson P."/>
        </authorList>
    </citation>
    <scope>NUCLEOTIDE SEQUENCE [LARGE SCALE GENOMIC DNA]</scope>
    <source>
        <strain evidence="1 2">DSM 13031</strain>
    </source>
</reference>
<dbReference type="EMBL" id="AASE01000017">
    <property type="protein sequence ID" value="EAT58550.1"/>
    <property type="molecule type" value="Genomic_DNA"/>
</dbReference>
<dbReference type="InterPro" id="IPR018673">
    <property type="entry name" value="DUF2141"/>
</dbReference>
<sequence>MRRFNSFTSLKRAIKSVQHSGVVFCRLGHLSALVLCFTNNDIAEYSGYAAGRAMTKTVRNLMKTALPLAILLLLPATKPLTAENVVPASSAIYQTGSITVHIKGLKNPDGMLGFALYTTKRGFPDKPDCAFATRVCKNGSSSIDATFENIPYGSYAVSVLHDENSNGKMDKNFIGIPNEGFGVSNNPKIRRGPPSFSDALFSLDTSKLELSISMNYF</sequence>
<keyword evidence="2" id="KW-1185">Reference proteome</keyword>
<dbReference type="Pfam" id="PF09912">
    <property type="entry name" value="DUF2141"/>
    <property type="match status" value="1"/>
</dbReference>
<comment type="caution">
    <text evidence="1">The sequence shown here is derived from an EMBL/GenBank/DDBJ whole genome shotgun (WGS) entry which is preliminary data.</text>
</comment>
<reference evidence="1 2" key="1">
    <citation type="submission" date="2006-07" db="EMBL/GenBank/DDBJ databases">
        <title>Annotation of the draft genome assembly of Chlorobium ferroxidans DSM 13031.</title>
        <authorList>
            <consortium name="US DOE Joint Genome Institute (JGI-ORNL)"/>
            <person name="Larimer F."/>
            <person name="Land M."/>
            <person name="Hauser L."/>
        </authorList>
    </citation>
    <scope>NUCLEOTIDE SEQUENCE [LARGE SCALE GENOMIC DNA]</scope>
    <source>
        <strain evidence="1 2">DSM 13031</strain>
    </source>
</reference>
<name>Q0YQG0_9CHLB</name>
<gene>
    <name evidence="1" type="ORF">CferDRAFT_0578</name>
</gene>
<evidence type="ECO:0000313" key="2">
    <source>
        <dbReference type="Proteomes" id="UP000004162"/>
    </source>
</evidence>
<evidence type="ECO:0000313" key="1">
    <source>
        <dbReference type="EMBL" id="EAT58550.1"/>
    </source>
</evidence>
<accession>Q0YQG0</accession>
<proteinExistence type="predicted"/>
<evidence type="ECO:0008006" key="3">
    <source>
        <dbReference type="Google" id="ProtNLM"/>
    </source>
</evidence>
<organism evidence="1 2">
    <name type="scientific">Chlorobium ferrooxidans DSM 13031</name>
    <dbReference type="NCBI Taxonomy" id="377431"/>
    <lineage>
        <taxon>Bacteria</taxon>
        <taxon>Pseudomonadati</taxon>
        <taxon>Chlorobiota</taxon>
        <taxon>Chlorobiia</taxon>
        <taxon>Chlorobiales</taxon>
        <taxon>Chlorobiaceae</taxon>
        <taxon>Chlorobium/Pelodictyon group</taxon>
        <taxon>Chlorobium</taxon>
    </lineage>
</organism>